<evidence type="ECO:0000313" key="4">
    <source>
        <dbReference type="Proteomes" id="UP001153321"/>
    </source>
</evidence>
<keyword evidence="4" id="KW-1185">Reference proteome</keyword>
<feature type="region of interest" description="Disordered" evidence="2">
    <location>
        <begin position="69"/>
        <end position="88"/>
    </location>
</feature>
<dbReference type="EMBL" id="LR824544">
    <property type="protein sequence ID" value="CAD0224733.1"/>
    <property type="molecule type" value="Genomic_DNA"/>
</dbReference>
<dbReference type="AlphaFoldDB" id="A0A9N8Q171"/>
<dbReference type="PANTHER" id="PTHR23159">
    <property type="entry name" value="CENTROSOMAL PROTEIN 2"/>
    <property type="match status" value="1"/>
</dbReference>
<sequence>MPEPSGPTLSAGRCRLAGARGVCEALEEYGERLRRCVGRARCDRAALQAAYSQCGARVRQLAAARDAARRAGQRSASRESAAAQSLADAREQLGGARARAHELAAARDALASRLRQADEAAAAMRADVSRLVQQFDSQAADMKQSIARLEDEARAARLEVSARDDQLQRGAALLDEAKKTIEHLKQQEARHVDLIDHLEKDIIAKNKLQHSSKEEILSMQHCISNLEAEKIKINEKLNETEQERGRARDALDELTSVAEQLRRELDDARAQLDSERAALGALREAAAARERELDANTGTIARLMADLRAEADARARADAGAAAARRQHDAERDAARLAELQLRDALARLERSVQDKDHEIAAQMTIILDMRGEKSQFHAEEMSSPFFWSPTLRGIPIPMTGIGFGRQERLQERIQGMQNTIDNIQKELTGRLAAPKVAPEQCEPPELDDTPATRRADDTVFGFLSDGSVDGDTLDAREVGRRFEALRGGGRLRAAQVRHCGDSNLKSASLFIIHFG</sequence>
<evidence type="ECO:0000256" key="1">
    <source>
        <dbReference type="SAM" id="Coils"/>
    </source>
</evidence>
<gene>
    <name evidence="3" type="ORF">SPLIT_LOCUS1621</name>
</gene>
<reference evidence="3" key="1">
    <citation type="submission" date="2022-02" db="EMBL/GenBank/DDBJ databases">
        <authorList>
            <person name="King R."/>
        </authorList>
    </citation>
    <scope>NUCLEOTIDE SEQUENCE</scope>
</reference>
<dbReference type="Proteomes" id="UP001153321">
    <property type="component" value="Chromosome 13"/>
</dbReference>
<proteinExistence type="predicted"/>
<accession>A0A9N8Q171</accession>
<evidence type="ECO:0000256" key="2">
    <source>
        <dbReference type="SAM" id="MobiDB-lite"/>
    </source>
</evidence>
<feature type="coiled-coil region" evidence="1">
    <location>
        <begin position="114"/>
        <end position="285"/>
    </location>
</feature>
<keyword evidence="1" id="KW-0175">Coiled coil</keyword>
<organism evidence="3 4">
    <name type="scientific">Spodoptera littoralis</name>
    <name type="common">Egyptian cotton leafworm</name>
    <dbReference type="NCBI Taxonomy" id="7109"/>
    <lineage>
        <taxon>Eukaryota</taxon>
        <taxon>Metazoa</taxon>
        <taxon>Ecdysozoa</taxon>
        <taxon>Arthropoda</taxon>
        <taxon>Hexapoda</taxon>
        <taxon>Insecta</taxon>
        <taxon>Pterygota</taxon>
        <taxon>Neoptera</taxon>
        <taxon>Endopterygota</taxon>
        <taxon>Lepidoptera</taxon>
        <taxon>Glossata</taxon>
        <taxon>Ditrysia</taxon>
        <taxon>Noctuoidea</taxon>
        <taxon>Noctuidae</taxon>
        <taxon>Amphipyrinae</taxon>
        <taxon>Spodoptera</taxon>
    </lineage>
</organism>
<evidence type="ECO:0000313" key="3">
    <source>
        <dbReference type="EMBL" id="CAD0224733.1"/>
    </source>
</evidence>
<dbReference type="PANTHER" id="PTHR23159:SF31">
    <property type="entry name" value="CENTROSOME-ASSOCIATED PROTEIN CEP250 ISOFORM X1"/>
    <property type="match status" value="1"/>
</dbReference>
<protein>
    <submittedName>
        <fullName evidence="3">Uncharacterized protein</fullName>
    </submittedName>
</protein>
<name>A0A9N8Q171_SPOLI</name>
<feature type="compositionally biased region" description="Low complexity" evidence="2">
    <location>
        <begin position="73"/>
        <end position="87"/>
    </location>
</feature>
<dbReference type="Gene3D" id="1.10.287.1490">
    <property type="match status" value="1"/>
</dbReference>